<gene>
    <name evidence="5" type="ORF">MNBD_DELTA01-470</name>
</gene>
<proteinExistence type="predicted"/>
<evidence type="ECO:0000256" key="3">
    <source>
        <dbReference type="ARBA" id="ARBA00023163"/>
    </source>
</evidence>
<evidence type="ECO:0000313" key="5">
    <source>
        <dbReference type="EMBL" id="VAV84012.1"/>
    </source>
</evidence>
<evidence type="ECO:0000256" key="2">
    <source>
        <dbReference type="ARBA" id="ARBA00023125"/>
    </source>
</evidence>
<feature type="domain" description="HTH tetR-type" evidence="4">
    <location>
        <begin position="5"/>
        <end position="65"/>
    </location>
</feature>
<keyword evidence="1" id="KW-0805">Transcription regulation</keyword>
<dbReference type="PANTHER" id="PTHR47506">
    <property type="entry name" value="TRANSCRIPTIONAL REGULATORY PROTEIN"/>
    <property type="match status" value="1"/>
</dbReference>
<dbReference type="AlphaFoldDB" id="A0A3B0QUS7"/>
<dbReference type="PRINTS" id="PR00455">
    <property type="entry name" value="HTHTETR"/>
</dbReference>
<dbReference type="InterPro" id="IPR011075">
    <property type="entry name" value="TetR_C"/>
</dbReference>
<evidence type="ECO:0000259" key="4">
    <source>
        <dbReference type="PROSITE" id="PS50977"/>
    </source>
</evidence>
<dbReference type="Pfam" id="PF00440">
    <property type="entry name" value="TetR_N"/>
    <property type="match status" value="1"/>
</dbReference>
<dbReference type="Gene3D" id="1.10.357.10">
    <property type="entry name" value="Tetracycline Repressor, domain 2"/>
    <property type="match status" value="1"/>
</dbReference>
<keyword evidence="2" id="KW-0238">DNA-binding</keyword>
<protein>
    <recommendedName>
        <fullName evidence="4">HTH tetR-type domain-containing protein</fullName>
    </recommendedName>
</protein>
<accession>A0A3B0QUS7</accession>
<dbReference type="SUPFAM" id="SSF46689">
    <property type="entry name" value="Homeodomain-like"/>
    <property type="match status" value="1"/>
</dbReference>
<dbReference type="Pfam" id="PF16925">
    <property type="entry name" value="TetR_C_13"/>
    <property type="match status" value="1"/>
</dbReference>
<sequence>MGRTSDAKERLINVATCLIWEQNYSSVSVDKICKGAGVNKGSFYHFFTSKEALAIEAVDHNWQAAKERLFGPAFKKDVPPLERFNRFFKGFYRVQSEMKEKCGCVAGCPFGNLGSEVGLEDTALRKKVQEIFAELRGFYEEALCDALEQGFVKDIDPPVVAKTLGAFSSGLLLQAKVFDDVEVLRLLSLGMARLIGVEEKDGRLVTSVCCKGPGSEASE</sequence>
<dbReference type="InterPro" id="IPR001647">
    <property type="entry name" value="HTH_TetR"/>
</dbReference>
<evidence type="ECO:0000256" key="1">
    <source>
        <dbReference type="ARBA" id="ARBA00023015"/>
    </source>
</evidence>
<reference evidence="5" key="1">
    <citation type="submission" date="2018-06" db="EMBL/GenBank/DDBJ databases">
        <authorList>
            <person name="Zhirakovskaya E."/>
        </authorList>
    </citation>
    <scope>NUCLEOTIDE SEQUENCE</scope>
</reference>
<dbReference type="InterPro" id="IPR036271">
    <property type="entry name" value="Tet_transcr_reg_TetR-rel_C_sf"/>
</dbReference>
<dbReference type="GO" id="GO:0003677">
    <property type="term" value="F:DNA binding"/>
    <property type="evidence" value="ECO:0007669"/>
    <property type="project" value="UniProtKB-KW"/>
</dbReference>
<keyword evidence="3" id="KW-0804">Transcription</keyword>
<dbReference type="SUPFAM" id="SSF48498">
    <property type="entry name" value="Tetracyclin repressor-like, C-terminal domain"/>
    <property type="match status" value="1"/>
</dbReference>
<dbReference type="PANTHER" id="PTHR47506:SF6">
    <property type="entry name" value="HTH-TYPE TRANSCRIPTIONAL REPRESSOR NEMR"/>
    <property type="match status" value="1"/>
</dbReference>
<dbReference type="EMBL" id="UOEA01000059">
    <property type="protein sequence ID" value="VAV84012.1"/>
    <property type="molecule type" value="Genomic_DNA"/>
</dbReference>
<dbReference type="InterPro" id="IPR009057">
    <property type="entry name" value="Homeodomain-like_sf"/>
</dbReference>
<organism evidence="5">
    <name type="scientific">hydrothermal vent metagenome</name>
    <dbReference type="NCBI Taxonomy" id="652676"/>
    <lineage>
        <taxon>unclassified sequences</taxon>
        <taxon>metagenomes</taxon>
        <taxon>ecological metagenomes</taxon>
    </lineage>
</organism>
<dbReference type="PROSITE" id="PS50977">
    <property type="entry name" value="HTH_TETR_2"/>
    <property type="match status" value="1"/>
</dbReference>
<name>A0A3B0QUS7_9ZZZZ</name>